<dbReference type="STRING" id="1423759.FC92_GL000552"/>
<dbReference type="GO" id="GO:0055085">
    <property type="term" value="P:transmembrane transport"/>
    <property type="evidence" value="ECO:0007669"/>
    <property type="project" value="InterPro"/>
</dbReference>
<keyword evidence="7 8" id="KW-0472">Membrane</keyword>
<protein>
    <submittedName>
        <fullName evidence="9">Malate permease</fullName>
    </submittedName>
</protein>
<dbReference type="Gene3D" id="1.20.1530.20">
    <property type="match status" value="1"/>
</dbReference>
<dbReference type="InterPro" id="IPR004776">
    <property type="entry name" value="Mem_transp_PIN-like"/>
</dbReference>
<comment type="subcellular location">
    <subcellularLocation>
        <location evidence="1">Cell membrane</location>
        <topology evidence="1">Multi-pass membrane protein</topology>
    </subcellularLocation>
</comment>
<dbReference type="EMBL" id="AZDX01000019">
    <property type="protein sequence ID" value="KRL06525.1"/>
    <property type="molecule type" value="Genomic_DNA"/>
</dbReference>
<organism evidence="9 10">
    <name type="scientific">Liquorilactobacillus hordei DSM 19519</name>
    <dbReference type="NCBI Taxonomy" id="1423759"/>
    <lineage>
        <taxon>Bacteria</taxon>
        <taxon>Bacillati</taxon>
        <taxon>Bacillota</taxon>
        <taxon>Bacilli</taxon>
        <taxon>Lactobacillales</taxon>
        <taxon>Lactobacillaceae</taxon>
        <taxon>Liquorilactobacillus</taxon>
    </lineage>
</organism>
<gene>
    <name evidence="9" type="ORF">FC92_GL000552</name>
</gene>
<dbReference type="PATRIC" id="fig|1423759.3.peg.590"/>
<dbReference type="AlphaFoldDB" id="A0A0R1MEG5"/>
<evidence type="ECO:0000256" key="6">
    <source>
        <dbReference type="ARBA" id="ARBA00022989"/>
    </source>
</evidence>
<comment type="similarity">
    <text evidence="2">Belongs to the auxin efflux carrier (TC 2.A.69) family.</text>
</comment>
<keyword evidence="3" id="KW-0813">Transport</keyword>
<dbReference type="GO" id="GO:0005886">
    <property type="term" value="C:plasma membrane"/>
    <property type="evidence" value="ECO:0007669"/>
    <property type="project" value="UniProtKB-SubCell"/>
</dbReference>
<reference evidence="9 10" key="1">
    <citation type="journal article" date="2015" name="Genome Announc.">
        <title>Expanding the biotechnology potential of lactobacilli through comparative genomics of 213 strains and associated genera.</title>
        <authorList>
            <person name="Sun Z."/>
            <person name="Harris H.M."/>
            <person name="McCann A."/>
            <person name="Guo C."/>
            <person name="Argimon S."/>
            <person name="Zhang W."/>
            <person name="Yang X."/>
            <person name="Jeffery I.B."/>
            <person name="Cooney J.C."/>
            <person name="Kagawa T.F."/>
            <person name="Liu W."/>
            <person name="Song Y."/>
            <person name="Salvetti E."/>
            <person name="Wrobel A."/>
            <person name="Rasinkangas P."/>
            <person name="Parkhill J."/>
            <person name="Rea M.C."/>
            <person name="O'Sullivan O."/>
            <person name="Ritari J."/>
            <person name="Douillard F.P."/>
            <person name="Paul Ross R."/>
            <person name="Yang R."/>
            <person name="Briner A.E."/>
            <person name="Felis G.E."/>
            <person name="de Vos W.M."/>
            <person name="Barrangou R."/>
            <person name="Klaenhammer T.R."/>
            <person name="Caufield P.W."/>
            <person name="Cui Y."/>
            <person name="Zhang H."/>
            <person name="O'Toole P.W."/>
        </authorList>
    </citation>
    <scope>NUCLEOTIDE SEQUENCE [LARGE SCALE GENOMIC DNA]</scope>
    <source>
        <strain evidence="9 10">DSM 19519</strain>
    </source>
</reference>
<evidence type="ECO:0000256" key="4">
    <source>
        <dbReference type="ARBA" id="ARBA00022475"/>
    </source>
</evidence>
<keyword evidence="4" id="KW-1003">Cell membrane</keyword>
<feature type="transmembrane region" description="Helical" evidence="8">
    <location>
        <begin position="184"/>
        <end position="202"/>
    </location>
</feature>
<accession>A0A0R1MEG5</accession>
<feature type="transmembrane region" description="Helical" evidence="8">
    <location>
        <begin position="20"/>
        <end position="39"/>
    </location>
</feature>
<feature type="transmembrane region" description="Helical" evidence="8">
    <location>
        <begin position="113"/>
        <end position="132"/>
    </location>
</feature>
<proteinExistence type="inferred from homology"/>
<evidence type="ECO:0000256" key="8">
    <source>
        <dbReference type="SAM" id="Phobius"/>
    </source>
</evidence>
<name>A0A0R1MEG5_9LACO</name>
<feature type="transmembrane region" description="Helical" evidence="8">
    <location>
        <begin position="246"/>
        <end position="267"/>
    </location>
</feature>
<dbReference type="InterPro" id="IPR038770">
    <property type="entry name" value="Na+/solute_symporter_sf"/>
</dbReference>
<dbReference type="PANTHER" id="PTHR36838">
    <property type="entry name" value="AUXIN EFFLUX CARRIER FAMILY PROTEIN"/>
    <property type="match status" value="1"/>
</dbReference>
<evidence type="ECO:0000256" key="7">
    <source>
        <dbReference type="ARBA" id="ARBA00023136"/>
    </source>
</evidence>
<comment type="caution">
    <text evidence="9">The sequence shown here is derived from an EMBL/GenBank/DDBJ whole genome shotgun (WGS) entry which is preliminary data.</text>
</comment>
<feature type="transmembrane region" description="Helical" evidence="8">
    <location>
        <begin position="51"/>
        <end position="73"/>
    </location>
</feature>
<dbReference type="Pfam" id="PF03547">
    <property type="entry name" value="Mem_trans"/>
    <property type="match status" value="1"/>
</dbReference>
<feature type="transmembrane region" description="Helical" evidence="8">
    <location>
        <begin position="214"/>
        <end position="234"/>
    </location>
</feature>
<keyword evidence="6 8" id="KW-1133">Transmembrane helix</keyword>
<evidence type="ECO:0000256" key="5">
    <source>
        <dbReference type="ARBA" id="ARBA00022692"/>
    </source>
</evidence>
<evidence type="ECO:0000313" key="10">
    <source>
        <dbReference type="Proteomes" id="UP000051448"/>
    </source>
</evidence>
<dbReference type="PANTHER" id="PTHR36838:SF1">
    <property type="entry name" value="SLR1864 PROTEIN"/>
    <property type="match status" value="1"/>
</dbReference>
<keyword evidence="5 8" id="KW-0812">Transmembrane</keyword>
<sequence length="328" mass="36370">MNVYIGKNEERDENMEVFEHSISGVLVILVMIVLGYILAERGWFGENSTKLIARLVTQIALPCYMVSTITMRFNANDLSKMLPDLRFPVISMVILMALAFAIVKVFRIRKSHAGLFSSMFFNSNTVFVGLPINQALFGDDSIPYVLIYYMANTTIFWTLGTYLIQRDGGLKTQLDWKKTVGKIFSPPLMGFIVGVILVLLKAKLPLFIKSDLDYIGNLTVPLSMLFIGISVSHAGLNHLALHKDNLLVLMGRFLCAPALMFVLVMPADMPVLMKQVFILQSAMPVMTNAPVVANLYGADSDYAAVMVTETTLISLAVVPILMLVTQSI</sequence>
<feature type="transmembrane region" description="Helical" evidence="8">
    <location>
        <begin position="144"/>
        <end position="164"/>
    </location>
</feature>
<dbReference type="Proteomes" id="UP000051448">
    <property type="component" value="Unassembled WGS sequence"/>
</dbReference>
<evidence type="ECO:0000256" key="1">
    <source>
        <dbReference type="ARBA" id="ARBA00004651"/>
    </source>
</evidence>
<evidence type="ECO:0000256" key="2">
    <source>
        <dbReference type="ARBA" id="ARBA00010145"/>
    </source>
</evidence>
<keyword evidence="10" id="KW-1185">Reference proteome</keyword>
<evidence type="ECO:0000313" key="9">
    <source>
        <dbReference type="EMBL" id="KRL06525.1"/>
    </source>
</evidence>
<feature type="transmembrane region" description="Helical" evidence="8">
    <location>
        <begin position="302"/>
        <end position="324"/>
    </location>
</feature>
<evidence type="ECO:0000256" key="3">
    <source>
        <dbReference type="ARBA" id="ARBA00022448"/>
    </source>
</evidence>
<feature type="transmembrane region" description="Helical" evidence="8">
    <location>
        <begin position="85"/>
        <end position="106"/>
    </location>
</feature>